<organism evidence="1 2">
    <name type="scientific">Tanacetum coccineum</name>
    <dbReference type="NCBI Taxonomy" id="301880"/>
    <lineage>
        <taxon>Eukaryota</taxon>
        <taxon>Viridiplantae</taxon>
        <taxon>Streptophyta</taxon>
        <taxon>Embryophyta</taxon>
        <taxon>Tracheophyta</taxon>
        <taxon>Spermatophyta</taxon>
        <taxon>Magnoliopsida</taxon>
        <taxon>eudicotyledons</taxon>
        <taxon>Gunneridae</taxon>
        <taxon>Pentapetalae</taxon>
        <taxon>asterids</taxon>
        <taxon>campanulids</taxon>
        <taxon>Asterales</taxon>
        <taxon>Asteraceae</taxon>
        <taxon>Asteroideae</taxon>
        <taxon>Anthemideae</taxon>
        <taxon>Anthemidinae</taxon>
        <taxon>Tanacetum</taxon>
    </lineage>
</organism>
<dbReference type="Proteomes" id="UP001151760">
    <property type="component" value="Unassembled WGS sequence"/>
</dbReference>
<dbReference type="EMBL" id="BQNB010015985">
    <property type="protein sequence ID" value="GJT46441.1"/>
    <property type="molecule type" value="Genomic_DNA"/>
</dbReference>
<name>A0ABQ5E6E0_9ASTR</name>
<comment type="caution">
    <text evidence="1">The sequence shown here is derived from an EMBL/GenBank/DDBJ whole genome shotgun (WGS) entry which is preliminary data.</text>
</comment>
<reference evidence="1" key="2">
    <citation type="submission" date="2022-01" db="EMBL/GenBank/DDBJ databases">
        <authorList>
            <person name="Yamashiro T."/>
            <person name="Shiraishi A."/>
            <person name="Satake H."/>
            <person name="Nakayama K."/>
        </authorList>
    </citation>
    <scope>NUCLEOTIDE SEQUENCE</scope>
</reference>
<evidence type="ECO:0000313" key="2">
    <source>
        <dbReference type="Proteomes" id="UP001151760"/>
    </source>
</evidence>
<sequence>MWSGKQEIEVNVSATILLQRKQELDVTQTEADKAPKNQARKAFATSKGKFTYPSLTATILMSNTDLDRFLDCLSRYLYNILKRIYVDEDAKLLLTV</sequence>
<evidence type="ECO:0000313" key="1">
    <source>
        <dbReference type="EMBL" id="GJT46441.1"/>
    </source>
</evidence>
<accession>A0ABQ5E6E0</accession>
<protein>
    <submittedName>
        <fullName evidence="1">Uncharacterized protein</fullName>
    </submittedName>
</protein>
<keyword evidence="2" id="KW-1185">Reference proteome</keyword>
<reference evidence="1" key="1">
    <citation type="journal article" date="2022" name="Int. J. Mol. Sci.">
        <title>Draft Genome of Tanacetum Coccineum: Genomic Comparison of Closely Related Tanacetum-Family Plants.</title>
        <authorList>
            <person name="Yamashiro T."/>
            <person name="Shiraishi A."/>
            <person name="Nakayama K."/>
            <person name="Satake H."/>
        </authorList>
    </citation>
    <scope>NUCLEOTIDE SEQUENCE</scope>
</reference>
<gene>
    <name evidence="1" type="ORF">Tco_0955156</name>
</gene>
<proteinExistence type="predicted"/>
<feature type="non-terminal residue" evidence="1">
    <location>
        <position position="96"/>
    </location>
</feature>